<evidence type="ECO:0000313" key="4">
    <source>
        <dbReference type="Proteomes" id="UP001601992"/>
    </source>
</evidence>
<evidence type="ECO:0000256" key="1">
    <source>
        <dbReference type="SAM" id="MobiDB-lite"/>
    </source>
</evidence>
<gene>
    <name evidence="3" type="ORF">ACFYXQ_46810</name>
</gene>
<reference evidence="3 4" key="1">
    <citation type="submission" date="2024-10" db="EMBL/GenBank/DDBJ databases">
        <title>The Natural Products Discovery Center: Release of the First 8490 Sequenced Strains for Exploring Actinobacteria Biosynthetic Diversity.</title>
        <authorList>
            <person name="Kalkreuter E."/>
            <person name="Kautsar S.A."/>
            <person name="Yang D."/>
            <person name="Bader C.D."/>
            <person name="Teijaro C.N."/>
            <person name="Fluegel L."/>
            <person name="Davis C.M."/>
            <person name="Simpson J.R."/>
            <person name="Lauterbach L."/>
            <person name="Steele A.D."/>
            <person name="Gui C."/>
            <person name="Meng S."/>
            <person name="Li G."/>
            <person name="Viehrig K."/>
            <person name="Ye F."/>
            <person name="Su P."/>
            <person name="Kiefer A.F."/>
            <person name="Nichols A."/>
            <person name="Cepeda A.J."/>
            <person name="Yan W."/>
            <person name="Fan B."/>
            <person name="Jiang Y."/>
            <person name="Adhikari A."/>
            <person name="Zheng C.-J."/>
            <person name="Schuster L."/>
            <person name="Cowan T.M."/>
            <person name="Smanski M.J."/>
            <person name="Chevrette M.G."/>
            <person name="De Carvalho L.P.S."/>
            <person name="Shen B."/>
        </authorList>
    </citation>
    <scope>NUCLEOTIDE SEQUENCE [LARGE SCALE GENOMIC DNA]</scope>
    <source>
        <strain evidence="3 4">NPDC002593</strain>
    </source>
</reference>
<keyword evidence="4" id="KW-1185">Reference proteome</keyword>
<proteinExistence type="predicted"/>
<comment type="caution">
    <text evidence="3">The sequence shown here is derived from an EMBL/GenBank/DDBJ whole genome shotgun (WGS) entry which is preliminary data.</text>
</comment>
<sequence length="62" mass="6542">PHASGGLALGTYGTSAALLAILIAGIAYTHHQHRREPSSAELEPVLNEEPRAADTARSRTTH</sequence>
<name>A0ABW6SG73_9NOCA</name>
<evidence type="ECO:0000313" key="3">
    <source>
        <dbReference type="EMBL" id="MFF3575265.1"/>
    </source>
</evidence>
<feature type="region of interest" description="Disordered" evidence="1">
    <location>
        <begin position="32"/>
        <end position="62"/>
    </location>
</feature>
<feature type="compositionally biased region" description="Basic and acidic residues" evidence="1">
    <location>
        <begin position="48"/>
        <end position="62"/>
    </location>
</feature>
<keyword evidence="2" id="KW-0812">Transmembrane</keyword>
<accession>A0ABW6SG73</accession>
<feature type="transmembrane region" description="Helical" evidence="2">
    <location>
        <begin position="6"/>
        <end position="28"/>
    </location>
</feature>
<dbReference type="Proteomes" id="UP001601992">
    <property type="component" value="Unassembled WGS sequence"/>
</dbReference>
<feature type="non-terminal residue" evidence="3">
    <location>
        <position position="1"/>
    </location>
</feature>
<evidence type="ECO:0008006" key="5">
    <source>
        <dbReference type="Google" id="ProtNLM"/>
    </source>
</evidence>
<keyword evidence="2" id="KW-1133">Transmembrane helix</keyword>
<keyword evidence="2" id="KW-0472">Membrane</keyword>
<dbReference type="EMBL" id="JBIAQY010000046">
    <property type="protein sequence ID" value="MFF3575265.1"/>
    <property type="molecule type" value="Genomic_DNA"/>
</dbReference>
<evidence type="ECO:0000256" key="2">
    <source>
        <dbReference type="SAM" id="Phobius"/>
    </source>
</evidence>
<protein>
    <recommendedName>
        <fullName evidence="5">MFS transporter</fullName>
    </recommendedName>
</protein>
<organism evidence="3 4">
    <name type="scientific">Nocardia jiangxiensis</name>
    <dbReference type="NCBI Taxonomy" id="282685"/>
    <lineage>
        <taxon>Bacteria</taxon>
        <taxon>Bacillati</taxon>
        <taxon>Actinomycetota</taxon>
        <taxon>Actinomycetes</taxon>
        <taxon>Mycobacteriales</taxon>
        <taxon>Nocardiaceae</taxon>
        <taxon>Nocardia</taxon>
    </lineage>
</organism>